<proteinExistence type="predicted"/>
<evidence type="ECO:0000313" key="3">
    <source>
        <dbReference type="Proteomes" id="UP000199184"/>
    </source>
</evidence>
<evidence type="ECO:0000313" key="2">
    <source>
        <dbReference type="EMBL" id="SCB55081.1"/>
    </source>
</evidence>
<keyword evidence="3" id="KW-1185">Reference proteome</keyword>
<name>A0A1C3XS30_9BRAD</name>
<sequence>MTAIRLVVRYLFPSEKQILRLYRWFVPGEQPRCLEPCLWGAAIALLLLLYALIVLSAGD</sequence>
<keyword evidence="1" id="KW-1133">Transmembrane helix</keyword>
<reference evidence="3" key="1">
    <citation type="submission" date="2016-08" db="EMBL/GenBank/DDBJ databases">
        <authorList>
            <person name="Varghese N."/>
            <person name="Submissions Spin"/>
        </authorList>
    </citation>
    <scope>NUCLEOTIDE SEQUENCE [LARGE SCALE GENOMIC DNA]</scope>
    <source>
        <strain evidence="3">ERR11</strain>
    </source>
</reference>
<accession>A0A1C3XS30</accession>
<keyword evidence="1" id="KW-0472">Membrane</keyword>
<dbReference type="EMBL" id="FMAI01000034">
    <property type="protein sequence ID" value="SCB55081.1"/>
    <property type="molecule type" value="Genomic_DNA"/>
</dbReference>
<gene>
    <name evidence="2" type="ORF">GA0061098_103455</name>
</gene>
<dbReference type="AlphaFoldDB" id="A0A1C3XS30"/>
<dbReference type="Proteomes" id="UP000199184">
    <property type="component" value="Unassembled WGS sequence"/>
</dbReference>
<feature type="transmembrane region" description="Helical" evidence="1">
    <location>
        <begin position="38"/>
        <end position="58"/>
    </location>
</feature>
<organism evidence="2 3">
    <name type="scientific">Bradyrhizobium shewense</name>
    <dbReference type="NCBI Taxonomy" id="1761772"/>
    <lineage>
        <taxon>Bacteria</taxon>
        <taxon>Pseudomonadati</taxon>
        <taxon>Pseudomonadota</taxon>
        <taxon>Alphaproteobacteria</taxon>
        <taxon>Hyphomicrobiales</taxon>
        <taxon>Nitrobacteraceae</taxon>
        <taxon>Bradyrhizobium</taxon>
    </lineage>
</organism>
<keyword evidence="1" id="KW-0812">Transmembrane</keyword>
<protein>
    <submittedName>
        <fullName evidence="2">Uncharacterized protein</fullName>
    </submittedName>
</protein>
<evidence type="ECO:0000256" key="1">
    <source>
        <dbReference type="SAM" id="Phobius"/>
    </source>
</evidence>